<dbReference type="PROSITE" id="PS50294">
    <property type="entry name" value="WD_REPEATS_REGION"/>
    <property type="match status" value="2"/>
</dbReference>
<dbReference type="PROSITE" id="PS50082">
    <property type="entry name" value="WD_REPEATS_2"/>
    <property type="match status" value="4"/>
</dbReference>
<evidence type="ECO:0000256" key="3">
    <source>
        <dbReference type="PROSITE-ProRule" id="PRU00221"/>
    </source>
</evidence>
<dbReference type="eggNOG" id="KOG0266">
    <property type="taxonomic scope" value="Eukaryota"/>
</dbReference>
<feature type="repeat" description="WD" evidence="3">
    <location>
        <begin position="128"/>
        <end position="164"/>
    </location>
</feature>
<accession>I3JDI0</accession>
<name>I3JDI0_ORENI</name>
<organism evidence="4 5">
    <name type="scientific">Oreochromis niloticus</name>
    <name type="common">Nile tilapia</name>
    <name type="synonym">Tilapia nilotica</name>
    <dbReference type="NCBI Taxonomy" id="8128"/>
    <lineage>
        <taxon>Eukaryota</taxon>
        <taxon>Metazoa</taxon>
        <taxon>Chordata</taxon>
        <taxon>Craniata</taxon>
        <taxon>Vertebrata</taxon>
        <taxon>Euteleostomi</taxon>
        <taxon>Actinopterygii</taxon>
        <taxon>Neopterygii</taxon>
        <taxon>Teleostei</taxon>
        <taxon>Neoteleostei</taxon>
        <taxon>Acanthomorphata</taxon>
        <taxon>Ovalentaria</taxon>
        <taxon>Cichlomorphae</taxon>
        <taxon>Cichliformes</taxon>
        <taxon>Cichlidae</taxon>
        <taxon>African cichlids</taxon>
        <taxon>Pseudocrenilabrinae</taxon>
        <taxon>Oreochromini</taxon>
        <taxon>Oreochromis</taxon>
    </lineage>
</organism>
<dbReference type="GeneTree" id="ENSGT00940000162967"/>
<dbReference type="SMART" id="SM00320">
    <property type="entry name" value="WD40"/>
    <property type="match status" value="5"/>
</dbReference>
<dbReference type="PROSITE" id="PS00678">
    <property type="entry name" value="WD_REPEATS_1"/>
    <property type="match status" value="2"/>
</dbReference>
<dbReference type="PANTHER" id="PTHR44324">
    <property type="entry name" value="WD40 REPEAT DOMAIN 95"/>
    <property type="match status" value="1"/>
</dbReference>
<reference evidence="4" key="2">
    <citation type="submission" date="2025-08" db="UniProtKB">
        <authorList>
            <consortium name="Ensembl"/>
        </authorList>
    </citation>
    <scope>IDENTIFICATION</scope>
</reference>
<dbReference type="Pfam" id="PF00400">
    <property type="entry name" value="WD40"/>
    <property type="match status" value="5"/>
</dbReference>
<evidence type="ECO:0000313" key="4">
    <source>
        <dbReference type="Ensembl" id="ENSONIP00000006920.2"/>
    </source>
</evidence>
<dbReference type="InterPro" id="IPR020472">
    <property type="entry name" value="WD40_PAC1"/>
</dbReference>
<reference evidence="5" key="1">
    <citation type="submission" date="2012-01" db="EMBL/GenBank/DDBJ databases">
        <title>The Genome Sequence of Oreochromis niloticus (Nile Tilapia).</title>
        <authorList>
            <consortium name="Broad Institute Genome Assembly Team"/>
            <consortium name="Broad Institute Sequencing Platform"/>
            <person name="Di Palma F."/>
            <person name="Johnson J."/>
            <person name="Lander E.S."/>
            <person name="Lindblad-Toh K."/>
        </authorList>
    </citation>
    <scope>NUCLEOTIDE SEQUENCE [LARGE SCALE GENOMIC DNA]</scope>
</reference>
<proteinExistence type="predicted"/>
<feature type="repeat" description="WD" evidence="3">
    <location>
        <begin position="256"/>
        <end position="296"/>
    </location>
</feature>
<protein>
    <recommendedName>
        <fullName evidence="6">WD40 repeat domain 95</fullName>
    </recommendedName>
</protein>
<dbReference type="PRINTS" id="PR00320">
    <property type="entry name" value="GPROTEINBRPT"/>
</dbReference>
<evidence type="ECO:0000313" key="5">
    <source>
        <dbReference type="Proteomes" id="UP000005207"/>
    </source>
</evidence>
<dbReference type="Gene3D" id="2.130.10.10">
    <property type="entry name" value="YVTN repeat-like/Quinoprotein amine dehydrogenase"/>
    <property type="match status" value="2"/>
</dbReference>
<feature type="repeat" description="WD" evidence="3">
    <location>
        <begin position="177"/>
        <end position="213"/>
    </location>
</feature>
<dbReference type="SUPFAM" id="SSF50978">
    <property type="entry name" value="WD40 repeat-like"/>
    <property type="match status" value="1"/>
</dbReference>
<sequence length="386" mass="43302">MRGPNRKSRILKMRHRLLITGGMDKLIRLWNPHYSGKPTGILKGHSAPIVSIRISSEDNQIFSVSTDCTVKVTDDSFLCFTSDPKASRIHGDISACAYSTAMKSLYIAADCMTMLPLKLRQRLHRHFTVSHNEPVSCCGYSKEFRQVVSCTEGSVVRVWDFDTGCQRFEFGGTRELSSITCLTFDPKGRRLVTGGRDGSLKVWNFNNGLCLKTLKKDGECREVCDCIFLQVHRNFYVMSVGRDRKIDIYPFASPQKNGHKDDILCMAQCPPSFVATGSSDGEIIVWNVDSGRIQCRFVSPIVAEQQDVKGLDTSVPSIVFLKDPYLKQFSSTTALLSSGAEGQCYKQITKLAKTEKDVLLYMADRIGYIYVYSMENLDPEKTSLRG</sequence>
<dbReference type="InterPro" id="IPR051242">
    <property type="entry name" value="WD-EF-hand_domain"/>
</dbReference>
<dbReference type="HOGENOM" id="CLU_006741_3_0_1"/>
<evidence type="ECO:0000256" key="1">
    <source>
        <dbReference type="ARBA" id="ARBA00022574"/>
    </source>
</evidence>
<dbReference type="InterPro" id="IPR019775">
    <property type="entry name" value="WD40_repeat_CS"/>
</dbReference>
<dbReference type="PANTHER" id="PTHR44324:SF4">
    <property type="entry name" value="WD40 REPEAT DOMAIN 95"/>
    <property type="match status" value="1"/>
</dbReference>
<evidence type="ECO:0000256" key="2">
    <source>
        <dbReference type="ARBA" id="ARBA00022737"/>
    </source>
</evidence>
<dbReference type="AlphaFoldDB" id="I3JDI0"/>
<dbReference type="Proteomes" id="UP000005207">
    <property type="component" value="Linkage group LG14"/>
</dbReference>
<dbReference type="InParanoid" id="I3JDI0"/>
<dbReference type="STRING" id="8128.ENSONIP00000006920"/>
<dbReference type="Ensembl" id="ENSONIT00000006925.2">
    <property type="protein sequence ID" value="ENSONIP00000006920.2"/>
    <property type="gene ID" value="ENSONIG00000005509.2"/>
</dbReference>
<reference evidence="4" key="3">
    <citation type="submission" date="2025-09" db="UniProtKB">
        <authorList>
            <consortium name="Ensembl"/>
        </authorList>
    </citation>
    <scope>IDENTIFICATION</scope>
</reference>
<dbReference type="InterPro" id="IPR036322">
    <property type="entry name" value="WD40_repeat_dom_sf"/>
</dbReference>
<dbReference type="InterPro" id="IPR015943">
    <property type="entry name" value="WD40/YVTN_repeat-like_dom_sf"/>
</dbReference>
<keyword evidence="5" id="KW-1185">Reference proteome</keyword>
<gene>
    <name evidence="4" type="primary">LOC102080321</name>
</gene>
<keyword evidence="1 3" id="KW-0853">WD repeat</keyword>
<dbReference type="OMA" id="HYSGKPT"/>
<keyword evidence="2" id="KW-0677">Repeat</keyword>
<dbReference type="InterPro" id="IPR001680">
    <property type="entry name" value="WD40_rpt"/>
</dbReference>
<evidence type="ECO:0008006" key="6">
    <source>
        <dbReference type="Google" id="ProtNLM"/>
    </source>
</evidence>
<feature type="repeat" description="WD" evidence="3">
    <location>
        <begin position="42"/>
        <end position="74"/>
    </location>
</feature>